<dbReference type="Pfam" id="PF25450">
    <property type="entry name" value="Rab11-FIP3"/>
    <property type="match status" value="1"/>
</dbReference>
<feature type="domain" description="FIP-RBD" evidence="11">
    <location>
        <begin position="442"/>
        <end position="504"/>
    </location>
</feature>
<dbReference type="PROSITE" id="PS51511">
    <property type="entry name" value="FIP_RBD"/>
    <property type="match status" value="1"/>
</dbReference>
<accession>A0AAV2TJL3</accession>
<feature type="region of interest" description="Disordered" evidence="9">
    <location>
        <begin position="151"/>
        <end position="202"/>
    </location>
</feature>
<reference evidence="12" key="1">
    <citation type="submission" date="2024-06" db="EMBL/GenBank/DDBJ databases">
        <authorList>
            <person name="Liu X."/>
            <person name="Lenzi L."/>
            <person name="Haldenby T S."/>
            <person name="Uol C."/>
        </authorList>
    </citation>
    <scope>NUCLEOTIDE SEQUENCE</scope>
</reference>
<dbReference type="Gene3D" id="1.20.5.2440">
    <property type="match status" value="1"/>
</dbReference>
<dbReference type="SUPFAM" id="SSF47473">
    <property type="entry name" value="EF-hand"/>
    <property type="match status" value="1"/>
</dbReference>
<dbReference type="InterPro" id="IPR019018">
    <property type="entry name" value="Rab-bd_FIP-RBD"/>
</dbReference>
<dbReference type="Pfam" id="PF09457">
    <property type="entry name" value="RBD-FIP"/>
    <property type="match status" value="1"/>
</dbReference>
<keyword evidence="4" id="KW-0813">Transport</keyword>
<keyword evidence="5" id="KW-0967">Endosome</keyword>
<keyword evidence="6 8" id="KW-0175">Coiled coil</keyword>
<organism evidence="12 13">
    <name type="scientific">Calicophoron daubneyi</name>
    <name type="common">Rumen fluke</name>
    <name type="synonym">Paramphistomum daubneyi</name>
    <dbReference type="NCBI Taxonomy" id="300641"/>
    <lineage>
        <taxon>Eukaryota</taxon>
        <taxon>Metazoa</taxon>
        <taxon>Spiralia</taxon>
        <taxon>Lophotrochozoa</taxon>
        <taxon>Platyhelminthes</taxon>
        <taxon>Trematoda</taxon>
        <taxon>Digenea</taxon>
        <taxon>Plagiorchiida</taxon>
        <taxon>Pronocephalata</taxon>
        <taxon>Paramphistomoidea</taxon>
        <taxon>Paramphistomidae</taxon>
        <taxon>Calicophoron</taxon>
    </lineage>
</organism>
<dbReference type="GO" id="GO:0030139">
    <property type="term" value="C:endocytic vesicle"/>
    <property type="evidence" value="ECO:0007669"/>
    <property type="project" value="TreeGrafter"/>
</dbReference>
<evidence type="ECO:0000256" key="9">
    <source>
        <dbReference type="SAM" id="MobiDB-lite"/>
    </source>
</evidence>
<comment type="subcellular location">
    <subcellularLocation>
        <location evidence="2">Cleavage furrow</location>
    </subcellularLocation>
    <subcellularLocation>
        <location evidence="1">Midbody</location>
    </subcellularLocation>
    <subcellularLocation>
        <location evidence="3">Recycling endosome membrane</location>
        <topology evidence="3">Peripheral membrane protein</topology>
    </subcellularLocation>
</comment>
<dbReference type="InterPro" id="IPR037245">
    <property type="entry name" value="FIP-RBD_C_sf"/>
</dbReference>
<evidence type="ECO:0000256" key="4">
    <source>
        <dbReference type="ARBA" id="ARBA00022448"/>
    </source>
</evidence>
<dbReference type="PANTHER" id="PTHR15726:SF7">
    <property type="entry name" value="NUCLEAR FALLOUT, ISOFORM J"/>
    <property type="match status" value="1"/>
</dbReference>
<evidence type="ECO:0000256" key="1">
    <source>
        <dbReference type="ARBA" id="ARBA00004214"/>
    </source>
</evidence>
<keyword evidence="7" id="KW-0472">Membrane</keyword>
<evidence type="ECO:0000259" key="11">
    <source>
        <dbReference type="PROSITE" id="PS51511"/>
    </source>
</evidence>
<feature type="coiled-coil region" evidence="8">
    <location>
        <begin position="207"/>
        <end position="359"/>
    </location>
</feature>
<gene>
    <name evidence="12" type="ORF">CDAUBV1_LOCUS9462</name>
</gene>
<evidence type="ECO:0000256" key="2">
    <source>
        <dbReference type="ARBA" id="ARBA00004626"/>
    </source>
</evidence>
<evidence type="ECO:0000256" key="5">
    <source>
        <dbReference type="ARBA" id="ARBA00022753"/>
    </source>
</evidence>
<evidence type="ECO:0000256" key="3">
    <source>
        <dbReference type="ARBA" id="ARBA00004654"/>
    </source>
</evidence>
<feature type="domain" description="EF-hand" evidence="10">
    <location>
        <begin position="4"/>
        <end position="39"/>
    </location>
</feature>
<feature type="region of interest" description="Disordered" evidence="9">
    <location>
        <begin position="90"/>
        <end position="135"/>
    </location>
</feature>
<dbReference type="GO" id="GO:0005509">
    <property type="term" value="F:calcium ion binding"/>
    <property type="evidence" value="ECO:0007669"/>
    <property type="project" value="InterPro"/>
</dbReference>
<feature type="compositionally biased region" description="Polar residues" evidence="9">
    <location>
        <begin position="103"/>
        <end position="112"/>
    </location>
</feature>
<dbReference type="AlphaFoldDB" id="A0AAV2TJL3"/>
<dbReference type="PROSITE" id="PS50222">
    <property type="entry name" value="EF_HAND_2"/>
    <property type="match status" value="1"/>
</dbReference>
<dbReference type="InterPro" id="IPR051977">
    <property type="entry name" value="Rab11-interacting_regulator"/>
</dbReference>
<evidence type="ECO:0000313" key="13">
    <source>
        <dbReference type="Proteomes" id="UP001497525"/>
    </source>
</evidence>
<dbReference type="InterPro" id="IPR011992">
    <property type="entry name" value="EF-hand-dom_pair"/>
</dbReference>
<proteinExistence type="predicted"/>
<dbReference type="Proteomes" id="UP001497525">
    <property type="component" value="Unassembled WGS sequence"/>
</dbReference>
<evidence type="ECO:0000256" key="7">
    <source>
        <dbReference type="ARBA" id="ARBA00023136"/>
    </source>
</evidence>
<dbReference type="GO" id="GO:0055038">
    <property type="term" value="C:recycling endosome membrane"/>
    <property type="evidence" value="ECO:0007669"/>
    <property type="project" value="UniProtKB-SubCell"/>
</dbReference>
<feature type="compositionally biased region" description="Basic and acidic residues" evidence="9">
    <location>
        <begin position="114"/>
        <end position="124"/>
    </location>
</feature>
<dbReference type="GO" id="GO:0032154">
    <property type="term" value="C:cleavage furrow"/>
    <property type="evidence" value="ECO:0007669"/>
    <property type="project" value="UniProtKB-SubCell"/>
</dbReference>
<name>A0AAV2TJL3_CALDB</name>
<dbReference type="Gene3D" id="1.10.238.10">
    <property type="entry name" value="EF-hand"/>
    <property type="match status" value="1"/>
</dbReference>
<dbReference type="GO" id="GO:0032456">
    <property type="term" value="P:endocytic recycling"/>
    <property type="evidence" value="ECO:0007669"/>
    <property type="project" value="TreeGrafter"/>
</dbReference>
<evidence type="ECO:0000313" key="12">
    <source>
        <dbReference type="EMBL" id="CAL5135298.1"/>
    </source>
</evidence>
<evidence type="ECO:0000256" key="6">
    <source>
        <dbReference type="ARBA" id="ARBA00023054"/>
    </source>
</evidence>
<dbReference type="Pfam" id="PF13499">
    <property type="entry name" value="EF-hand_7"/>
    <property type="match status" value="1"/>
</dbReference>
<comment type="caution">
    <text evidence="12">The sequence shown here is derived from an EMBL/GenBank/DDBJ whole genome shotgun (WGS) entry which is preliminary data.</text>
</comment>
<dbReference type="SUPFAM" id="SSF144270">
    <property type="entry name" value="Eferin C-derminal domain-like"/>
    <property type="match status" value="1"/>
</dbReference>
<evidence type="ECO:0000259" key="10">
    <source>
        <dbReference type="PROSITE" id="PS50222"/>
    </source>
</evidence>
<dbReference type="GO" id="GO:0032465">
    <property type="term" value="P:regulation of cytokinesis"/>
    <property type="evidence" value="ECO:0007669"/>
    <property type="project" value="TreeGrafter"/>
</dbReference>
<evidence type="ECO:0000256" key="8">
    <source>
        <dbReference type="SAM" id="Coils"/>
    </source>
</evidence>
<dbReference type="InterPro" id="IPR057316">
    <property type="entry name" value="Rab11-FIP3/4_dom"/>
</dbReference>
<evidence type="ECO:0008006" key="14">
    <source>
        <dbReference type="Google" id="ProtNLM"/>
    </source>
</evidence>
<feature type="coiled-coil region" evidence="8">
    <location>
        <begin position="409"/>
        <end position="436"/>
    </location>
</feature>
<dbReference type="GO" id="GO:0030496">
    <property type="term" value="C:midbody"/>
    <property type="evidence" value="ECO:0007669"/>
    <property type="project" value="UniProtKB-SubCell"/>
</dbReference>
<protein>
    <recommendedName>
        <fullName evidence="14">Rab11 family-interacting protein 4A</fullName>
    </recommendedName>
</protein>
<dbReference type="InterPro" id="IPR002048">
    <property type="entry name" value="EF_hand_dom"/>
</dbReference>
<dbReference type="PANTHER" id="PTHR15726">
    <property type="entry name" value="RAB11-FAMILY INTERACTING PROTEIN"/>
    <property type="match status" value="1"/>
</dbReference>
<dbReference type="EMBL" id="CAXLJL010000256">
    <property type="protein sequence ID" value="CAL5135298.1"/>
    <property type="molecule type" value="Genomic_DNA"/>
</dbReference>
<sequence>MSATTQPSLEAVFRALDTEDKGYITVDQFTATFKDFLESSAPKERKISTTDVDFNKLVESLDPEHDGIIHLEDFMKADVFNQVQEPADGFATSLGPGTMGSPADSTNKSNCFSDKYESKTDDSGVHTSMLDGDEESTLSADGLHRYLGSHENHVAPGVTRRRNSPSGPNLSDGPRLRGSLQQLSRGNPYMEGHGVESPGSARSDILMDDVETNFEIIRDQMRRMEARVEDFNSIRKGDNESRIDRLREENVRLTAQVTILEERIKEAEARSQRSVESERQHLQSIMARTNQEHATEVEGLRDRISTLESECSELRVEATRVKADSQTAIANAKRSEEALAEAQDQISALQEQLESLDEKHSHELNVLKKDRDHAVHVLEELNSSMGERRRSRVTSASGAVAGSEVIARYQESQEIVRRLITENKTLRQQLEDAQEELFARSLEEGRGLLKPTEKSWASEIDNCTKEEVVELLTKERYANNQLRQYIDGLITRIIERHPSLLEIATSTPQKA</sequence>